<dbReference type="Proteomes" id="UP000246702">
    <property type="component" value="Unassembled WGS sequence"/>
</dbReference>
<evidence type="ECO:0000313" key="1">
    <source>
        <dbReference type="EMBL" id="PWY67069.1"/>
    </source>
</evidence>
<evidence type="ECO:0008006" key="3">
    <source>
        <dbReference type="Google" id="ProtNLM"/>
    </source>
</evidence>
<dbReference type="AlphaFoldDB" id="A0A317V090"/>
<name>A0A317V090_9EURO</name>
<keyword evidence="2" id="KW-1185">Reference proteome</keyword>
<dbReference type="RefSeq" id="XP_025461791.1">
    <property type="nucleotide sequence ID" value="XM_025612926.1"/>
</dbReference>
<dbReference type="GeneID" id="37115069"/>
<proteinExistence type="predicted"/>
<gene>
    <name evidence="1" type="ORF">BO94DRAFT_540499</name>
</gene>
<organism evidence="1 2">
    <name type="scientific">Aspergillus sclerotioniger CBS 115572</name>
    <dbReference type="NCBI Taxonomy" id="1450535"/>
    <lineage>
        <taxon>Eukaryota</taxon>
        <taxon>Fungi</taxon>
        <taxon>Dikarya</taxon>
        <taxon>Ascomycota</taxon>
        <taxon>Pezizomycotina</taxon>
        <taxon>Eurotiomycetes</taxon>
        <taxon>Eurotiomycetidae</taxon>
        <taxon>Eurotiales</taxon>
        <taxon>Aspergillaceae</taxon>
        <taxon>Aspergillus</taxon>
        <taxon>Aspergillus subgen. Circumdati</taxon>
    </lineage>
</organism>
<dbReference type="EMBL" id="MSFK01000049">
    <property type="protein sequence ID" value="PWY67069.1"/>
    <property type="molecule type" value="Genomic_DNA"/>
</dbReference>
<reference evidence="1 2" key="1">
    <citation type="submission" date="2016-12" db="EMBL/GenBank/DDBJ databases">
        <title>The genomes of Aspergillus section Nigri reveals drivers in fungal speciation.</title>
        <authorList>
            <consortium name="DOE Joint Genome Institute"/>
            <person name="Vesth T.C."/>
            <person name="Nybo J."/>
            <person name="Theobald S."/>
            <person name="Brandl J."/>
            <person name="Frisvad J.C."/>
            <person name="Nielsen K.F."/>
            <person name="Lyhne E.K."/>
            <person name="Kogle M.E."/>
            <person name="Kuo A."/>
            <person name="Riley R."/>
            <person name="Clum A."/>
            <person name="Nolan M."/>
            <person name="Lipzen A."/>
            <person name="Salamov A."/>
            <person name="Henrissat B."/>
            <person name="Wiebenga A."/>
            <person name="De Vries R.P."/>
            <person name="Grigoriev I.V."/>
            <person name="Mortensen U.H."/>
            <person name="Andersen M.R."/>
            <person name="Baker S.E."/>
        </authorList>
    </citation>
    <scope>NUCLEOTIDE SEQUENCE [LARGE SCALE GENOMIC DNA]</scope>
    <source>
        <strain evidence="1 2">CBS 115572</strain>
    </source>
</reference>
<evidence type="ECO:0000313" key="2">
    <source>
        <dbReference type="Proteomes" id="UP000246702"/>
    </source>
</evidence>
<accession>A0A317V090</accession>
<dbReference type="OrthoDB" id="5343429at2759"/>
<sequence length="551" mass="61922">MNNAPDQRHPDTVLSDLHACLVREVTTSVAPQAVFSASSIRDSPQKQPYWTKKSFQNHLARTHPDTNIPDTAINVLWSCFCFYAYHPFPLPDASERKLELPAFEQGLILLSFQGTRLLGTVNDDGHGHSWGWSNEPCNCMLRINRIFRGISLIDDQSSSDPHGASYDTLITDDVMQALLPIFPAHPKLFPSLNQLKPLAEHLKGRTDQYQIKLNDLASLVCLIIRLRVHKSTWGRELHYGYFGENSPETEELATILARSFCHGHDEYLAPDSVLRALHILPNLEQCFHQLWAVIFQPCTPTQIPNLESESTPDITLDGILRAVSLFVPPFQAHERTELGRKVNLITFQKQHDWIHSFSDTLDLSHILHQAFLDDPNRRAQLVLFLGHQAQDSKKVVVGAFFPGRTQTPAAEEGKQLEEVENSRISLPQLLFQLQPSFSLFRWNGEANMSSSQLYDSAIGDVDHPNCIGDPKGSKVGVEIDSATRQATFLGGTDTAICQTGGYDEVTRKYNGAEGINANQKERKTKFTVTRIVVFDVEGGPNYDYHWGFGQD</sequence>
<comment type="caution">
    <text evidence="1">The sequence shown here is derived from an EMBL/GenBank/DDBJ whole genome shotgun (WGS) entry which is preliminary data.</text>
</comment>
<protein>
    <recommendedName>
        <fullName evidence="3">TLDc domain-containing protein</fullName>
    </recommendedName>
</protein>